<keyword evidence="1" id="KW-0479">Metal-binding</keyword>
<proteinExistence type="predicted"/>
<dbReference type="Pfam" id="PF00753">
    <property type="entry name" value="Lactamase_B"/>
    <property type="match status" value="1"/>
</dbReference>
<dbReference type="InterPro" id="IPR001279">
    <property type="entry name" value="Metallo-B-lactamas"/>
</dbReference>
<dbReference type="Proteomes" id="UP000507954">
    <property type="component" value="Unassembled WGS sequence"/>
</dbReference>
<dbReference type="InterPro" id="IPR029021">
    <property type="entry name" value="Prot-tyrosine_phosphatase-like"/>
</dbReference>
<keyword evidence="3" id="KW-0378">Hydrolase</keyword>
<dbReference type="GO" id="GO:0016787">
    <property type="term" value="F:hydrolase activity"/>
    <property type="evidence" value="ECO:0007669"/>
    <property type="project" value="UniProtKB-KW"/>
</dbReference>
<name>A0A508WS32_9HYPH</name>
<dbReference type="PANTHER" id="PTHR43084:SF1">
    <property type="entry name" value="PERSULFIDE DIOXYGENASE ETHE1, MITOCHONDRIAL"/>
    <property type="match status" value="1"/>
</dbReference>
<dbReference type="InterPro" id="IPR005939">
    <property type="entry name" value="BLH_phosphatase-like"/>
</dbReference>
<dbReference type="NCBIfam" id="NF040641">
    <property type="entry name" value="bifunc_ST_SDO"/>
    <property type="match status" value="1"/>
</dbReference>
<dbReference type="Gene3D" id="3.90.190.10">
    <property type="entry name" value="Protein tyrosine phosphatase superfamily"/>
    <property type="match status" value="1"/>
</dbReference>
<dbReference type="Gene3D" id="3.60.15.10">
    <property type="entry name" value="Ribonuclease Z/Hydroxyacylglutathione hydrolase-like"/>
    <property type="match status" value="1"/>
</dbReference>
<dbReference type="EMBL" id="CABFNB010000037">
    <property type="protein sequence ID" value="VTZ60053.1"/>
    <property type="molecule type" value="Genomic_DNA"/>
</dbReference>
<dbReference type="NCBIfam" id="TIGR01244">
    <property type="entry name" value="TIGR01244 family sulfur transferase"/>
    <property type="match status" value="1"/>
</dbReference>
<dbReference type="InterPro" id="IPR044528">
    <property type="entry name" value="POD-like_MBL-fold"/>
</dbReference>
<dbReference type="InterPro" id="IPR051682">
    <property type="entry name" value="Mito_Persulfide_Diox"/>
</dbReference>
<evidence type="ECO:0000259" key="2">
    <source>
        <dbReference type="SMART" id="SM00849"/>
    </source>
</evidence>
<dbReference type="RefSeq" id="WP_180161614.1">
    <property type="nucleotide sequence ID" value="NZ_CABFNB010000037.1"/>
</dbReference>
<dbReference type="GO" id="GO:0006749">
    <property type="term" value="P:glutathione metabolic process"/>
    <property type="evidence" value="ECO:0007669"/>
    <property type="project" value="InterPro"/>
</dbReference>
<dbReference type="GO" id="GO:0050313">
    <property type="term" value="F:sulfur dioxygenase activity"/>
    <property type="evidence" value="ECO:0007669"/>
    <property type="project" value="InterPro"/>
</dbReference>
<dbReference type="InterPro" id="IPR053449">
    <property type="entry name" value="MBL-like_hydrolase"/>
</dbReference>
<gene>
    <name evidence="3" type="primary">blh</name>
    <name evidence="3" type="ORF">EMEDMD4_1310047</name>
</gene>
<dbReference type="EC" id="3.-.-.-" evidence="3"/>
<organism evidence="3">
    <name type="scientific">Sinorhizobium medicae</name>
    <dbReference type="NCBI Taxonomy" id="110321"/>
    <lineage>
        <taxon>Bacteria</taxon>
        <taxon>Pseudomonadati</taxon>
        <taxon>Pseudomonadota</taxon>
        <taxon>Alphaproteobacteria</taxon>
        <taxon>Hyphomicrobiales</taxon>
        <taxon>Rhizobiaceae</taxon>
        <taxon>Sinorhizobium/Ensifer group</taxon>
        <taxon>Sinorhizobium</taxon>
    </lineage>
</organism>
<sequence>MRITAISDKLSVSPQLSVEDIPSLRDRGFKTLINNRPDNEDTSQPNMQAERQEAKHCGFTYAFIPVRADTITEADVRAFQRAVDESDGPVLAHCQTGRRSLNLHLIGEVLDGRMSADEAVAFGRSRGFDTSAAAAWLKQHAARRPQVKGFFDKRTWSVQYVVSDPETGKCAIIDPVLDFDERAGATATINADAILDYVRGNGLTVEWILDTHPHADHFSAAQYLKEKTGAQTAIGERVVDVQKLWQEIYNSSGLATDGSQWDRLFADGEAFKVGSIDAKVLFSPGHTLASITYVIGDAAFVHDTLFLPDSGTARADFPGGDARVLWNSIQEILALPDETRIFTGHDYQPDGRAPRWESTVAEQKKSNPHLAGVSEEEFVVLRTHRDKTLPMPKLILHALQVNIRGGRLPEPEANGKRYLKFPLDALQGAAWE</sequence>
<dbReference type="SUPFAM" id="SSF56281">
    <property type="entry name" value="Metallo-hydrolase/oxidoreductase"/>
    <property type="match status" value="1"/>
</dbReference>
<evidence type="ECO:0000313" key="3">
    <source>
        <dbReference type="EMBL" id="VTZ60053.1"/>
    </source>
</evidence>
<dbReference type="GO" id="GO:0046872">
    <property type="term" value="F:metal ion binding"/>
    <property type="evidence" value="ECO:0007669"/>
    <property type="project" value="UniProtKB-KW"/>
</dbReference>
<dbReference type="CDD" id="cd14503">
    <property type="entry name" value="PTP-bact"/>
    <property type="match status" value="1"/>
</dbReference>
<feature type="domain" description="Metallo-beta-lactamase" evidence="2">
    <location>
        <begin position="156"/>
        <end position="345"/>
    </location>
</feature>
<evidence type="ECO:0000256" key="1">
    <source>
        <dbReference type="ARBA" id="ARBA00022723"/>
    </source>
</evidence>
<reference evidence="3" key="1">
    <citation type="submission" date="2019-06" db="EMBL/GenBank/DDBJ databases">
        <authorList>
            <person name="Le Quere A."/>
            <person name="Colella S."/>
        </authorList>
    </citation>
    <scope>NUCLEOTIDE SEQUENCE</scope>
    <source>
        <strain evidence="3">EmedicaeMD41</strain>
    </source>
</reference>
<dbReference type="SMART" id="SM00849">
    <property type="entry name" value="Lactamase_B"/>
    <property type="match status" value="1"/>
</dbReference>
<dbReference type="AlphaFoldDB" id="A0A508WS32"/>
<dbReference type="InterPro" id="IPR036866">
    <property type="entry name" value="RibonucZ/Hydroxyglut_hydro"/>
</dbReference>
<dbReference type="PANTHER" id="PTHR43084">
    <property type="entry name" value="PERSULFIDE DIOXYGENASE ETHE1"/>
    <property type="match status" value="1"/>
</dbReference>
<protein>
    <submittedName>
        <fullName evidence="3">Beta-lactamase hydrolase-like protein</fullName>
        <ecNumber evidence="3">3.-.-.-</ecNumber>
    </submittedName>
</protein>
<dbReference type="Pfam" id="PF04273">
    <property type="entry name" value="BLH_phosphatase"/>
    <property type="match status" value="1"/>
</dbReference>
<dbReference type="SUPFAM" id="SSF52799">
    <property type="entry name" value="(Phosphotyrosine protein) phosphatases II"/>
    <property type="match status" value="1"/>
</dbReference>
<accession>A0A508WS32</accession>
<dbReference type="CDD" id="cd07724">
    <property type="entry name" value="POD-like_MBL-fold"/>
    <property type="match status" value="1"/>
</dbReference>
<dbReference type="GO" id="GO:0070813">
    <property type="term" value="P:hydrogen sulfide metabolic process"/>
    <property type="evidence" value="ECO:0007669"/>
    <property type="project" value="TreeGrafter"/>
</dbReference>